<accession>A0ACB8FH16</accession>
<sequence>MKKPSCGFSNIGAFAVFSTSLKWSKANITYSVLNYTSDMNSSEVDDTLKKVFSMWSNVSCLNFTQVPKDADIAMTFYLEGQKTPFMEEVLGYAYGPGKGAGGDVFLNEAVIWTNDNDKILAENATSLRLAAAHEVGHALGLAHSSRRGAVMYGDYTPKEYEYGKYKSTNVPYFESLMLHQDDIDGIQYLYVIFLGRVGEQRGQTTQDQEPL</sequence>
<evidence type="ECO:0000313" key="1">
    <source>
        <dbReference type="EMBL" id="KAH8004381.1"/>
    </source>
</evidence>
<keyword evidence="2" id="KW-1185">Reference proteome</keyword>
<evidence type="ECO:0000313" key="2">
    <source>
        <dbReference type="Proteomes" id="UP000827872"/>
    </source>
</evidence>
<dbReference type="EMBL" id="CM037617">
    <property type="protein sequence ID" value="KAH8004381.1"/>
    <property type="molecule type" value="Genomic_DNA"/>
</dbReference>
<gene>
    <name evidence="1" type="ORF">K3G42_009739</name>
</gene>
<comment type="caution">
    <text evidence="1">The sequence shown here is derived from an EMBL/GenBank/DDBJ whole genome shotgun (WGS) entry which is preliminary data.</text>
</comment>
<dbReference type="Proteomes" id="UP000827872">
    <property type="component" value="Linkage Group LG04"/>
</dbReference>
<name>A0ACB8FH16_9SAUR</name>
<organism evidence="1 2">
    <name type="scientific">Sphaerodactylus townsendi</name>
    <dbReference type="NCBI Taxonomy" id="933632"/>
    <lineage>
        <taxon>Eukaryota</taxon>
        <taxon>Metazoa</taxon>
        <taxon>Chordata</taxon>
        <taxon>Craniata</taxon>
        <taxon>Vertebrata</taxon>
        <taxon>Euteleostomi</taxon>
        <taxon>Lepidosauria</taxon>
        <taxon>Squamata</taxon>
        <taxon>Bifurcata</taxon>
        <taxon>Gekkota</taxon>
        <taxon>Sphaerodactylidae</taxon>
        <taxon>Sphaerodactylus</taxon>
    </lineage>
</organism>
<protein>
    <submittedName>
        <fullName evidence="1">Uncharacterized protein</fullName>
    </submittedName>
</protein>
<proteinExistence type="predicted"/>
<reference evidence="1" key="1">
    <citation type="submission" date="2021-08" db="EMBL/GenBank/DDBJ databases">
        <title>The first chromosome-level gecko genome reveals the dynamic sex chromosomes of Neotropical dwarf geckos (Sphaerodactylidae: Sphaerodactylus).</title>
        <authorList>
            <person name="Pinto B.J."/>
            <person name="Keating S.E."/>
            <person name="Gamble T."/>
        </authorList>
    </citation>
    <scope>NUCLEOTIDE SEQUENCE</scope>
    <source>
        <strain evidence="1">TG3544</strain>
    </source>
</reference>